<evidence type="ECO:0000313" key="9">
    <source>
        <dbReference type="Proteomes" id="UP000189369"/>
    </source>
</evidence>
<name>A0A1U9JXN9_9BURK</name>
<dbReference type="PANTHER" id="PTHR30629:SF2">
    <property type="entry name" value="PROPHAGE INTEGRASE INTS-RELATED"/>
    <property type="match status" value="1"/>
</dbReference>
<dbReference type="InterPro" id="IPR011010">
    <property type="entry name" value="DNA_brk_join_enz"/>
</dbReference>
<evidence type="ECO:0000256" key="4">
    <source>
        <dbReference type="ARBA" id="ARBA00023172"/>
    </source>
</evidence>
<evidence type="ECO:0000256" key="2">
    <source>
        <dbReference type="ARBA" id="ARBA00022908"/>
    </source>
</evidence>
<dbReference type="STRING" id="643674.PAEH1_01260"/>
<proteinExistence type="inferred from homology"/>
<dbReference type="Gene3D" id="1.10.150.130">
    <property type="match status" value="1"/>
</dbReference>
<dbReference type="AlphaFoldDB" id="A0A1U9JXN9"/>
<evidence type="ECO:0000256" key="1">
    <source>
        <dbReference type="ARBA" id="ARBA00008857"/>
    </source>
</evidence>
<dbReference type="InterPro" id="IPR025166">
    <property type="entry name" value="Integrase_DNA_bind_dom"/>
</dbReference>
<protein>
    <recommendedName>
        <fullName evidence="10">Integrase</fullName>
    </recommendedName>
</protein>
<dbReference type="EMBL" id="CP019697">
    <property type="protein sequence ID" value="AQS50511.1"/>
    <property type="molecule type" value="Genomic_DNA"/>
</dbReference>
<dbReference type="Proteomes" id="UP000189369">
    <property type="component" value="Chromosome"/>
</dbReference>
<dbReference type="InterPro" id="IPR038488">
    <property type="entry name" value="Integrase_DNA-bd_sf"/>
</dbReference>
<sequence length="435" mass="49050">MATNKLSDRGIKALRPGTKEYEVTDGGGLALRVKKDGSKLWAVRYTSPTTKKRVREYIGLYPDISLLEAREVLQSRKAILSKNIDPANAGALMSSGIKGDVPKTVIELFEAWYEGYVLVHRTNKSSQTAVKSRFNKYVRPQIGDIPLDQVKRGQIMRAIDIARQAGAMRTANLILAEARQMFRYGMAREWILRDPSAAIGRKDAGGQEVEGERVLSEFELVLLKRRLNAAPDSPRAVDGRVLPIHIELAVWWTLATAARAIEVASMQVRHVNEKDRTWTIPSEVSKNTDEHVVHLNDFAMAIWENLKTSGAGYVFPGREEGTHLSGKEVTRRLTDRQSRKPVAGRKNTTELDLADGKWTQHDLRRSAATIMGELGVSPEVIDRCLNHRETKKVTRIYQRQRMMPQRKQAFDLLGEYLTELLGNPKDWLPGARPPR</sequence>
<dbReference type="GO" id="GO:0003677">
    <property type="term" value="F:DNA binding"/>
    <property type="evidence" value="ECO:0007669"/>
    <property type="project" value="UniProtKB-UniRule"/>
</dbReference>
<gene>
    <name evidence="8" type="ORF">PAEH1_01260</name>
</gene>
<dbReference type="KEGG" id="phn:PAEH1_01260"/>
<dbReference type="Pfam" id="PF13356">
    <property type="entry name" value="Arm-DNA-bind_3"/>
    <property type="match status" value="1"/>
</dbReference>
<accession>A0A1U9JXN9</accession>
<evidence type="ECO:0000256" key="3">
    <source>
        <dbReference type="ARBA" id="ARBA00023125"/>
    </source>
</evidence>
<keyword evidence="2" id="KW-0229">DNA integration</keyword>
<feature type="domain" description="Tyr recombinase" evidence="6">
    <location>
        <begin position="210"/>
        <end position="411"/>
    </location>
</feature>
<dbReference type="InterPro" id="IPR050808">
    <property type="entry name" value="Phage_Integrase"/>
</dbReference>
<evidence type="ECO:0000313" key="8">
    <source>
        <dbReference type="EMBL" id="AQS50511.1"/>
    </source>
</evidence>
<dbReference type="InterPro" id="IPR053876">
    <property type="entry name" value="Phage_int_M"/>
</dbReference>
<dbReference type="SUPFAM" id="SSF56349">
    <property type="entry name" value="DNA breaking-rejoining enzymes"/>
    <property type="match status" value="1"/>
</dbReference>
<organism evidence="8 9">
    <name type="scientific">Paenalcaligenes hominis</name>
    <dbReference type="NCBI Taxonomy" id="643674"/>
    <lineage>
        <taxon>Bacteria</taxon>
        <taxon>Pseudomonadati</taxon>
        <taxon>Pseudomonadota</taxon>
        <taxon>Betaproteobacteria</taxon>
        <taxon>Burkholderiales</taxon>
        <taxon>Alcaligenaceae</taxon>
        <taxon>Paenalcaligenes</taxon>
    </lineage>
</organism>
<dbReference type="InterPro" id="IPR010998">
    <property type="entry name" value="Integrase_recombinase_N"/>
</dbReference>
<evidence type="ECO:0000259" key="6">
    <source>
        <dbReference type="PROSITE" id="PS51898"/>
    </source>
</evidence>
<dbReference type="PROSITE" id="PS51900">
    <property type="entry name" value="CB"/>
    <property type="match status" value="1"/>
</dbReference>
<dbReference type="InterPro" id="IPR013762">
    <property type="entry name" value="Integrase-like_cat_sf"/>
</dbReference>
<feature type="domain" description="Core-binding (CB)" evidence="7">
    <location>
        <begin position="103"/>
        <end position="186"/>
    </location>
</feature>
<dbReference type="GO" id="GO:0006310">
    <property type="term" value="P:DNA recombination"/>
    <property type="evidence" value="ECO:0007669"/>
    <property type="project" value="UniProtKB-KW"/>
</dbReference>
<dbReference type="Gene3D" id="1.10.443.10">
    <property type="entry name" value="Intergrase catalytic core"/>
    <property type="match status" value="1"/>
</dbReference>
<dbReference type="Gene3D" id="3.30.160.390">
    <property type="entry name" value="Integrase, DNA-binding domain"/>
    <property type="match status" value="1"/>
</dbReference>
<dbReference type="PANTHER" id="PTHR30629">
    <property type="entry name" value="PROPHAGE INTEGRASE"/>
    <property type="match status" value="1"/>
</dbReference>
<evidence type="ECO:0000259" key="7">
    <source>
        <dbReference type="PROSITE" id="PS51900"/>
    </source>
</evidence>
<keyword evidence="4" id="KW-0233">DNA recombination</keyword>
<keyword evidence="3 5" id="KW-0238">DNA-binding</keyword>
<comment type="similarity">
    <text evidence="1">Belongs to the 'phage' integrase family.</text>
</comment>
<dbReference type="Pfam" id="PF00589">
    <property type="entry name" value="Phage_integrase"/>
    <property type="match status" value="1"/>
</dbReference>
<dbReference type="PROSITE" id="PS51898">
    <property type="entry name" value="TYR_RECOMBINASE"/>
    <property type="match status" value="1"/>
</dbReference>
<evidence type="ECO:0000256" key="5">
    <source>
        <dbReference type="PROSITE-ProRule" id="PRU01248"/>
    </source>
</evidence>
<dbReference type="Pfam" id="PF22022">
    <property type="entry name" value="Phage_int_M"/>
    <property type="match status" value="1"/>
</dbReference>
<dbReference type="InterPro" id="IPR002104">
    <property type="entry name" value="Integrase_catalytic"/>
</dbReference>
<dbReference type="CDD" id="cd00801">
    <property type="entry name" value="INT_P4_C"/>
    <property type="match status" value="1"/>
</dbReference>
<evidence type="ECO:0008006" key="10">
    <source>
        <dbReference type="Google" id="ProtNLM"/>
    </source>
</evidence>
<dbReference type="InterPro" id="IPR044068">
    <property type="entry name" value="CB"/>
</dbReference>
<reference evidence="8 9" key="1">
    <citation type="submission" date="2017-01" db="EMBL/GenBank/DDBJ databases">
        <title>Complete Genome Sequence of Paenalcaligenes hominis, Isolated from a paraplegic Patient with neurogenic bladder.</title>
        <authorList>
            <person name="Mukhopadhyay R."/>
            <person name="Joaquin J."/>
            <person name="Hogue R."/>
            <person name="Kilaru A."/>
            <person name="Jospin G."/>
            <person name="Mars K."/>
            <person name="Eisen J.A."/>
            <person name="Chaturvedi V."/>
        </authorList>
    </citation>
    <scope>NUCLEOTIDE SEQUENCE [LARGE SCALE GENOMIC DNA]</scope>
    <source>
        <strain evidence="8 9">15S00501</strain>
    </source>
</reference>
<dbReference type="OrthoDB" id="9775880at2"/>
<dbReference type="GO" id="GO:0015074">
    <property type="term" value="P:DNA integration"/>
    <property type="evidence" value="ECO:0007669"/>
    <property type="project" value="UniProtKB-KW"/>
</dbReference>